<gene>
    <name evidence="2" type="ORF">COV59_00190</name>
</gene>
<dbReference type="EMBL" id="PCWN01000001">
    <property type="protein sequence ID" value="PIR04534.1"/>
    <property type="molecule type" value="Genomic_DNA"/>
</dbReference>
<dbReference type="AlphaFoldDB" id="A0A2H0N6L0"/>
<evidence type="ECO:0000313" key="2">
    <source>
        <dbReference type="EMBL" id="PIR04534.1"/>
    </source>
</evidence>
<name>A0A2H0N6L0_9BACT</name>
<accession>A0A2H0N6L0</accession>
<organism evidence="2 3">
    <name type="scientific">Candidatus Magasanikbacteria bacterium CG11_big_fil_rev_8_21_14_0_20_39_34</name>
    <dbReference type="NCBI Taxonomy" id="1974653"/>
    <lineage>
        <taxon>Bacteria</taxon>
        <taxon>Candidatus Magasanikiibacteriota</taxon>
    </lineage>
</organism>
<feature type="transmembrane region" description="Helical" evidence="1">
    <location>
        <begin position="77"/>
        <end position="95"/>
    </location>
</feature>
<dbReference type="Proteomes" id="UP000229600">
    <property type="component" value="Unassembled WGS sequence"/>
</dbReference>
<evidence type="ECO:0000256" key="1">
    <source>
        <dbReference type="SAM" id="Phobius"/>
    </source>
</evidence>
<protein>
    <submittedName>
        <fullName evidence="2">Uncharacterized protein</fullName>
    </submittedName>
</protein>
<keyword evidence="1" id="KW-0812">Transmembrane</keyword>
<keyword evidence="1" id="KW-0472">Membrane</keyword>
<sequence length="98" mass="11523">MPRYETLFIEQQLAKGVKKDKIKEELLERGFLDEKEIDDALEIIQEKLNYHSGGVDDNFVLKSNIHNMYHVRGGEKFFRNIIFICVLALIIYLGAHLW</sequence>
<keyword evidence="1" id="KW-1133">Transmembrane helix</keyword>
<evidence type="ECO:0000313" key="3">
    <source>
        <dbReference type="Proteomes" id="UP000229600"/>
    </source>
</evidence>
<reference evidence="2 3" key="1">
    <citation type="submission" date="2017-09" db="EMBL/GenBank/DDBJ databases">
        <title>Depth-based differentiation of microbial function through sediment-hosted aquifers and enrichment of novel symbionts in the deep terrestrial subsurface.</title>
        <authorList>
            <person name="Probst A.J."/>
            <person name="Ladd B."/>
            <person name="Jarett J.K."/>
            <person name="Geller-Mcgrath D.E."/>
            <person name="Sieber C.M."/>
            <person name="Emerson J.B."/>
            <person name="Anantharaman K."/>
            <person name="Thomas B.C."/>
            <person name="Malmstrom R."/>
            <person name="Stieglmeier M."/>
            <person name="Klingl A."/>
            <person name="Woyke T."/>
            <person name="Ryan C.M."/>
            <person name="Banfield J.F."/>
        </authorList>
    </citation>
    <scope>NUCLEOTIDE SEQUENCE [LARGE SCALE GENOMIC DNA]</scope>
    <source>
        <strain evidence="2">CG11_big_fil_rev_8_21_14_0_20_39_34</strain>
    </source>
</reference>
<proteinExistence type="predicted"/>
<comment type="caution">
    <text evidence="2">The sequence shown here is derived from an EMBL/GenBank/DDBJ whole genome shotgun (WGS) entry which is preliminary data.</text>
</comment>